<organism evidence="1 2">
    <name type="scientific">Microterricola gilva</name>
    <dbReference type="NCBI Taxonomy" id="393267"/>
    <lineage>
        <taxon>Bacteria</taxon>
        <taxon>Bacillati</taxon>
        <taxon>Actinomycetota</taxon>
        <taxon>Actinomycetes</taxon>
        <taxon>Micrococcales</taxon>
        <taxon>Microbacteriaceae</taxon>
        <taxon>Microterricola</taxon>
    </lineage>
</organism>
<proteinExistence type="predicted"/>
<dbReference type="OrthoDB" id="9960355at2"/>
<reference evidence="1 2" key="1">
    <citation type="submission" date="2019-02" db="EMBL/GenBank/DDBJ databases">
        <title>Sequencing the genomes of 1000 actinobacteria strains.</title>
        <authorList>
            <person name="Klenk H.-P."/>
        </authorList>
    </citation>
    <scope>NUCLEOTIDE SEQUENCE [LARGE SCALE GENOMIC DNA]</scope>
    <source>
        <strain evidence="1 2">DSM 18319</strain>
    </source>
</reference>
<gene>
    <name evidence="1" type="ORF">EV379_0899</name>
</gene>
<accession>A0A4V2GAK5</accession>
<dbReference type="Proteomes" id="UP000291483">
    <property type="component" value="Unassembled WGS sequence"/>
</dbReference>
<comment type="caution">
    <text evidence="1">The sequence shown here is derived from an EMBL/GenBank/DDBJ whole genome shotgun (WGS) entry which is preliminary data.</text>
</comment>
<keyword evidence="2" id="KW-1185">Reference proteome</keyword>
<evidence type="ECO:0000313" key="2">
    <source>
        <dbReference type="Proteomes" id="UP000291483"/>
    </source>
</evidence>
<evidence type="ECO:0000313" key="1">
    <source>
        <dbReference type="EMBL" id="RZU64596.1"/>
    </source>
</evidence>
<name>A0A4V2GAK5_9MICO</name>
<dbReference type="EMBL" id="SHLC01000001">
    <property type="protein sequence ID" value="RZU64596.1"/>
    <property type="molecule type" value="Genomic_DNA"/>
</dbReference>
<dbReference type="RefSeq" id="WP_130505069.1">
    <property type="nucleotide sequence ID" value="NZ_SHLC01000001.1"/>
</dbReference>
<dbReference type="AlphaFoldDB" id="A0A4V2GAK5"/>
<sequence length="91" mass="9920">MSKHRDTFTPISRHAQGRWRVERAGAPRGLGYARGWLATNILTGVGAYLTTWTEAMELATGGPLEPKSTRPTWAEIAEFSDSLVCVSEATA</sequence>
<protein>
    <submittedName>
        <fullName evidence="1">Uncharacterized protein</fullName>
    </submittedName>
</protein>